<evidence type="ECO:0000313" key="2">
    <source>
        <dbReference type="EMBL" id="KAH9372303.1"/>
    </source>
</evidence>
<gene>
    <name evidence="2" type="ORF">HPB48_016663</name>
</gene>
<sequence>MLASPHRLLRPWGADEDKVYESPSDDYADAWAALRETGDVPADVDLEDYVGADSCVVVRQELTDEDILKSVRAEDSASSGDEEAAAQVEPAPTTSEVMEAFNTIRHIIGINEDDGAMALLIECKSRVTPMLAAKRKHAKIIDFWH</sequence>
<proteinExistence type="predicted"/>
<accession>A0A9J6GBP9</accession>
<evidence type="ECO:0000256" key="1">
    <source>
        <dbReference type="SAM" id="MobiDB-lite"/>
    </source>
</evidence>
<evidence type="ECO:0000313" key="3">
    <source>
        <dbReference type="Proteomes" id="UP000821853"/>
    </source>
</evidence>
<dbReference type="Proteomes" id="UP000821853">
    <property type="component" value="Chromosome 4"/>
</dbReference>
<dbReference type="AlphaFoldDB" id="A0A9J6GBP9"/>
<reference evidence="2 3" key="1">
    <citation type="journal article" date="2020" name="Cell">
        <title>Large-Scale Comparative Analyses of Tick Genomes Elucidate Their Genetic Diversity and Vector Capacities.</title>
        <authorList>
            <consortium name="Tick Genome and Microbiome Consortium (TIGMIC)"/>
            <person name="Jia N."/>
            <person name="Wang J."/>
            <person name="Shi W."/>
            <person name="Du L."/>
            <person name="Sun Y."/>
            <person name="Zhan W."/>
            <person name="Jiang J.F."/>
            <person name="Wang Q."/>
            <person name="Zhang B."/>
            <person name="Ji P."/>
            <person name="Bell-Sakyi L."/>
            <person name="Cui X.M."/>
            <person name="Yuan T.T."/>
            <person name="Jiang B.G."/>
            <person name="Yang W.F."/>
            <person name="Lam T.T."/>
            <person name="Chang Q.C."/>
            <person name="Ding S.J."/>
            <person name="Wang X.J."/>
            <person name="Zhu J.G."/>
            <person name="Ruan X.D."/>
            <person name="Zhao L."/>
            <person name="Wei J.T."/>
            <person name="Ye R.Z."/>
            <person name="Que T.C."/>
            <person name="Du C.H."/>
            <person name="Zhou Y.H."/>
            <person name="Cheng J.X."/>
            <person name="Dai P.F."/>
            <person name="Guo W.B."/>
            <person name="Han X.H."/>
            <person name="Huang E.J."/>
            <person name="Li L.F."/>
            <person name="Wei W."/>
            <person name="Gao Y.C."/>
            <person name="Liu J.Z."/>
            <person name="Shao H.Z."/>
            <person name="Wang X."/>
            <person name="Wang C.C."/>
            <person name="Yang T.C."/>
            <person name="Huo Q.B."/>
            <person name="Li W."/>
            <person name="Chen H.Y."/>
            <person name="Chen S.E."/>
            <person name="Zhou L.G."/>
            <person name="Ni X.B."/>
            <person name="Tian J.H."/>
            <person name="Sheng Y."/>
            <person name="Liu T."/>
            <person name="Pan Y.S."/>
            <person name="Xia L.Y."/>
            <person name="Li J."/>
            <person name="Zhao F."/>
            <person name="Cao W.C."/>
        </authorList>
    </citation>
    <scope>NUCLEOTIDE SEQUENCE [LARGE SCALE GENOMIC DNA]</scope>
    <source>
        <strain evidence="2">HaeL-2018</strain>
    </source>
</reference>
<keyword evidence="3" id="KW-1185">Reference proteome</keyword>
<protein>
    <submittedName>
        <fullName evidence="2">Uncharacterized protein</fullName>
    </submittedName>
</protein>
<comment type="caution">
    <text evidence="2">The sequence shown here is derived from an EMBL/GenBank/DDBJ whole genome shotgun (WGS) entry which is preliminary data.</text>
</comment>
<dbReference type="VEuPathDB" id="VectorBase:HLOH_064868"/>
<name>A0A9J6GBP9_HAELO</name>
<dbReference type="EMBL" id="JABSTR010000006">
    <property type="protein sequence ID" value="KAH9372303.1"/>
    <property type="molecule type" value="Genomic_DNA"/>
</dbReference>
<organism evidence="2 3">
    <name type="scientific">Haemaphysalis longicornis</name>
    <name type="common">Bush tick</name>
    <dbReference type="NCBI Taxonomy" id="44386"/>
    <lineage>
        <taxon>Eukaryota</taxon>
        <taxon>Metazoa</taxon>
        <taxon>Ecdysozoa</taxon>
        <taxon>Arthropoda</taxon>
        <taxon>Chelicerata</taxon>
        <taxon>Arachnida</taxon>
        <taxon>Acari</taxon>
        <taxon>Parasitiformes</taxon>
        <taxon>Ixodida</taxon>
        <taxon>Ixodoidea</taxon>
        <taxon>Ixodidae</taxon>
        <taxon>Haemaphysalinae</taxon>
        <taxon>Haemaphysalis</taxon>
    </lineage>
</organism>
<feature type="region of interest" description="Disordered" evidence="1">
    <location>
        <begin position="72"/>
        <end position="94"/>
    </location>
</feature>
<dbReference type="OrthoDB" id="6514253at2759"/>